<dbReference type="AlphaFoldDB" id="A0A8T0IE30"/>
<dbReference type="EMBL" id="CM026424">
    <property type="protein sequence ID" value="KAG0581255.1"/>
    <property type="molecule type" value="Genomic_DNA"/>
</dbReference>
<accession>A0A8T0IE30</accession>
<evidence type="ECO:0000313" key="1">
    <source>
        <dbReference type="EMBL" id="KAG0581255.1"/>
    </source>
</evidence>
<evidence type="ECO:0000313" key="2">
    <source>
        <dbReference type="Proteomes" id="UP000822688"/>
    </source>
</evidence>
<organism evidence="1 2">
    <name type="scientific">Ceratodon purpureus</name>
    <name type="common">Fire moss</name>
    <name type="synonym">Dicranum purpureum</name>
    <dbReference type="NCBI Taxonomy" id="3225"/>
    <lineage>
        <taxon>Eukaryota</taxon>
        <taxon>Viridiplantae</taxon>
        <taxon>Streptophyta</taxon>
        <taxon>Embryophyta</taxon>
        <taxon>Bryophyta</taxon>
        <taxon>Bryophytina</taxon>
        <taxon>Bryopsida</taxon>
        <taxon>Dicranidae</taxon>
        <taxon>Pseudoditrichales</taxon>
        <taxon>Ditrichaceae</taxon>
        <taxon>Ceratodon</taxon>
    </lineage>
</organism>
<name>A0A8T0IE30_CERPU</name>
<comment type="caution">
    <text evidence="1">The sequence shown here is derived from an EMBL/GenBank/DDBJ whole genome shotgun (WGS) entry which is preliminary data.</text>
</comment>
<protein>
    <submittedName>
        <fullName evidence="1">Uncharacterized protein</fullName>
    </submittedName>
</protein>
<dbReference type="Proteomes" id="UP000822688">
    <property type="component" value="Chromosome 4"/>
</dbReference>
<sequence>MRSSTIEILLERYAIGDARLHNHGRMSEEPLASLVAAAPDCRPNGPLDHSCHDKPNEAQSRAYNLAPAWVVGVATLDTNGDRNARHLSHHNQFAEESQFEENSLRCEQWRAMAIMVSTHLRLLDAAFINLQHELLYKRARDRFMPRNRVCVTGLCETPTTASVHHDVVTLRIPTWTHGRIGLNFTILFFLFLRSVSTGVEIAE</sequence>
<keyword evidence="2" id="KW-1185">Reference proteome</keyword>
<reference evidence="1" key="1">
    <citation type="submission" date="2020-06" db="EMBL/GenBank/DDBJ databases">
        <title>WGS assembly of Ceratodon purpureus strain R40.</title>
        <authorList>
            <person name="Carey S.B."/>
            <person name="Jenkins J."/>
            <person name="Shu S."/>
            <person name="Lovell J.T."/>
            <person name="Sreedasyam A."/>
            <person name="Maumus F."/>
            <person name="Tiley G.P."/>
            <person name="Fernandez-Pozo N."/>
            <person name="Barry K."/>
            <person name="Chen C."/>
            <person name="Wang M."/>
            <person name="Lipzen A."/>
            <person name="Daum C."/>
            <person name="Saski C.A."/>
            <person name="Payton A.C."/>
            <person name="Mcbreen J.C."/>
            <person name="Conrad R.E."/>
            <person name="Kollar L.M."/>
            <person name="Olsson S."/>
            <person name="Huttunen S."/>
            <person name="Landis J.B."/>
            <person name="Wickett N.J."/>
            <person name="Johnson M.G."/>
            <person name="Rensing S.A."/>
            <person name="Grimwood J."/>
            <person name="Schmutz J."/>
            <person name="Mcdaniel S.F."/>
        </authorList>
    </citation>
    <scope>NUCLEOTIDE SEQUENCE</scope>
    <source>
        <strain evidence="1">R40</strain>
    </source>
</reference>
<gene>
    <name evidence="1" type="ORF">KC19_4G236900</name>
</gene>
<proteinExistence type="predicted"/>